<organism evidence="2 3">
    <name type="scientific">Gluconobacter frateurii NRIC 0228</name>
    <dbReference type="NCBI Taxonomy" id="1307946"/>
    <lineage>
        <taxon>Bacteria</taxon>
        <taxon>Pseudomonadati</taxon>
        <taxon>Pseudomonadota</taxon>
        <taxon>Alphaproteobacteria</taxon>
        <taxon>Acetobacterales</taxon>
        <taxon>Acetobacteraceae</taxon>
        <taxon>Gluconobacter</taxon>
    </lineage>
</organism>
<evidence type="ECO:0008006" key="4">
    <source>
        <dbReference type="Google" id="ProtNLM"/>
    </source>
</evidence>
<proteinExistence type="predicted"/>
<keyword evidence="3" id="KW-1185">Reference proteome</keyword>
<name>A0ABQ0QAN6_9PROT</name>
<dbReference type="EMBL" id="BAQW01000005">
    <property type="protein sequence ID" value="GBR11098.1"/>
    <property type="molecule type" value="Genomic_DNA"/>
</dbReference>
<sequence>MINKSPKISPMIKMSEMCEFVDDNVVPDFDRRHKQSPAQHDAALSGATAPPCSNVPEIKARRGELHFLALAFYGSA</sequence>
<feature type="region of interest" description="Disordered" evidence="1">
    <location>
        <begin position="32"/>
        <end position="51"/>
    </location>
</feature>
<dbReference type="Proteomes" id="UP001061070">
    <property type="component" value="Unassembled WGS sequence"/>
</dbReference>
<comment type="caution">
    <text evidence="2">The sequence shown here is derived from an EMBL/GenBank/DDBJ whole genome shotgun (WGS) entry which is preliminary data.</text>
</comment>
<evidence type="ECO:0000313" key="3">
    <source>
        <dbReference type="Proteomes" id="UP001061070"/>
    </source>
</evidence>
<reference evidence="2" key="1">
    <citation type="submission" date="2013-04" db="EMBL/GenBank/DDBJ databases">
        <title>The genome sequencing project of 58 acetic acid bacteria.</title>
        <authorList>
            <person name="Okamoto-Kainuma A."/>
            <person name="Ishikawa M."/>
            <person name="Umino S."/>
            <person name="Koizumi Y."/>
            <person name="Shiwa Y."/>
            <person name="Yoshikawa H."/>
            <person name="Matsutani M."/>
            <person name="Matsushita K."/>
        </authorList>
    </citation>
    <scope>NUCLEOTIDE SEQUENCE</scope>
    <source>
        <strain evidence="2">NRIC 0228</strain>
    </source>
</reference>
<gene>
    <name evidence="2" type="ORF">AA0228_1264</name>
</gene>
<evidence type="ECO:0000313" key="2">
    <source>
        <dbReference type="EMBL" id="GBR11098.1"/>
    </source>
</evidence>
<protein>
    <recommendedName>
        <fullName evidence="4">Transposase</fullName>
    </recommendedName>
</protein>
<accession>A0ABQ0QAN6</accession>
<evidence type="ECO:0000256" key="1">
    <source>
        <dbReference type="SAM" id="MobiDB-lite"/>
    </source>
</evidence>